<dbReference type="Proteomes" id="UP000184694">
    <property type="component" value="Unassembled WGS sequence"/>
</dbReference>
<dbReference type="InterPro" id="IPR024673">
    <property type="entry name" value="Octahem_Cyt_c"/>
</dbReference>
<sequence length="549" mass="61269">MLTRGNTFFSRLFLVLVSGCMLSIGYYSFSFANQLTMIPEKTYGAEQARKVSMPAKRWVTTDHSRHAVLQQEFLSPEDVTKACLTCHNEASRQIHKTIHWAWTDPADSEKLMGKNGLTLNNFCISIHSNEPRCTSCHAGYGWKDGSFDLSKEESVDCLVCHDTTGTYKKFPTKAGYPVTKTTKFGKKTFQPPNYTVIAASVGRPTRANCGACHFFGGGGDGVKHGDLDSSLFNPSRDLDVHMNAEGANFTCQRCHSTDAHFIAGRTYKQPAFTDRRSLLEDDLVKRISCESCHTATPHALGHKANDHTDKVSCQACHIPAYARVKPTKMYWDWSTAGKKKDGKPYKVMGPHDKASYMTKKGSFVWEKNVQPEYFWYNGKMDYLLVTDKIDPNEVVKVNSVEGDMNDPDSRITPFKVHRGKQPYDAGNMTMAIPHLFGKDKGAYWKGYDWNKSLEAGMAAANVPYSGEYGFVGTEYHYPITHMVAPKEKTLACDSCHARNGRLTKLAGFYMPGRNSSGVVDFIGWFAVIAALIGVVVHGVMRIISKPKEQ</sequence>
<keyword evidence="2" id="KW-1133">Transmembrane helix</keyword>
<gene>
    <name evidence="4" type="ORF">SAMN02745161_0721</name>
</gene>
<evidence type="ECO:0000256" key="1">
    <source>
        <dbReference type="ARBA" id="ARBA00022729"/>
    </source>
</evidence>
<dbReference type="Gene3D" id="1.10.1130.10">
    <property type="entry name" value="Flavocytochrome C3, Chain A"/>
    <property type="match status" value="2"/>
</dbReference>
<evidence type="ECO:0000259" key="3">
    <source>
        <dbReference type="Pfam" id="PF13435"/>
    </source>
</evidence>
<proteinExistence type="predicted"/>
<feature type="transmembrane region" description="Helical" evidence="2">
    <location>
        <begin position="521"/>
        <end position="543"/>
    </location>
</feature>
<organism evidence="4 5">
    <name type="scientific">Halodesulfovibrio marinisediminis DSM 17456</name>
    <dbReference type="NCBI Taxonomy" id="1121457"/>
    <lineage>
        <taxon>Bacteria</taxon>
        <taxon>Pseudomonadati</taxon>
        <taxon>Thermodesulfobacteriota</taxon>
        <taxon>Desulfovibrionia</taxon>
        <taxon>Desulfovibrionales</taxon>
        <taxon>Desulfovibrionaceae</taxon>
        <taxon>Halodesulfovibrio</taxon>
    </lineage>
</organism>
<name>A0A1N6E5D8_9BACT</name>
<evidence type="ECO:0000313" key="4">
    <source>
        <dbReference type="EMBL" id="SIN78229.1"/>
    </source>
</evidence>
<dbReference type="PANTHER" id="PTHR35038">
    <property type="entry name" value="DISSIMILATORY SULFITE REDUCTASE SIRA"/>
    <property type="match status" value="1"/>
</dbReference>
<dbReference type="EMBL" id="FSRG01000003">
    <property type="protein sequence ID" value="SIN78229.1"/>
    <property type="molecule type" value="Genomic_DNA"/>
</dbReference>
<keyword evidence="5" id="KW-1185">Reference proteome</keyword>
<evidence type="ECO:0000256" key="2">
    <source>
        <dbReference type="SAM" id="Phobius"/>
    </source>
</evidence>
<dbReference type="InterPro" id="IPR051829">
    <property type="entry name" value="Multiheme_Cytochr_ET"/>
</dbReference>
<feature type="transmembrane region" description="Helical" evidence="2">
    <location>
        <begin position="12"/>
        <end position="29"/>
    </location>
</feature>
<protein>
    <submittedName>
        <fullName evidence="4">Octaheme c-type cytochrome, tetrathionate reductase family</fullName>
    </submittedName>
</protein>
<dbReference type="Pfam" id="PF13435">
    <property type="entry name" value="Cytochrome_C554"/>
    <property type="match status" value="1"/>
</dbReference>
<dbReference type="Pfam" id="PF11783">
    <property type="entry name" value="Cytochrome_cB"/>
    <property type="match status" value="1"/>
</dbReference>
<dbReference type="SUPFAM" id="SSF48695">
    <property type="entry name" value="Multiheme cytochromes"/>
    <property type="match status" value="1"/>
</dbReference>
<accession>A0A1N6E5D8</accession>
<keyword evidence="1" id="KW-0732">Signal</keyword>
<keyword evidence="2" id="KW-0812">Transmembrane</keyword>
<dbReference type="NCBIfam" id="TIGR04315">
    <property type="entry name" value="octaheme_Shew"/>
    <property type="match status" value="1"/>
</dbReference>
<dbReference type="PIRSF" id="PIRSF039014">
    <property type="entry name" value="OTR_cyc"/>
    <property type="match status" value="1"/>
</dbReference>
<dbReference type="AlphaFoldDB" id="A0A1N6E5D8"/>
<reference evidence="5" key="1">
    <citation type="submission" date="2016-11" db="EMBL/GenBank/DDBJ databases">
        <authorList>
            <person name="Varghese N."/>
            <person name="Submissions S."/>
        </authorList>
    </citation>
    <scope>NUCLEOTIDE SEQUENCE [LARGE SCALE GENOMIC DNA]</scope>
    <source>
        <strain evidence="5">DSM 17456</strain>
    </source>
</reference>
<keyword evidence="2" id="KW-0472">Membrane</keyword>
<dbReference type="InterPro" id="IPR036280">
    <property type="entry name" value="Multihaem_cyt_sf"/>
</dbReference>
<feature type="domain" description="Cytochrome c-552/4" evidence="3">
    <location>
        <begin position="82"/>
        <end position="161"/>
    </location>
</feature>
<dbReference type="InterPro" id="IPR023155">
    <property type="entry name" value="Cyt_c-552/4"/>
</dbReference>
<evidence type="ECO:0000313" key="5">
    <source>
        <dbReference type="Proteomes" id="UP000184694"/>
    </source>
</evidence>
<dbReference type="STRING" id="1121457.SAMN02745161_0721"/>